<accession>A0A9Y1FNT3</accession>
<dbReference type="Pfam" id="PF02597">
    <property type="entry name" value="ThiS"/>
    <property type="match status" value="1"/>
</dbReference>
<protein>
    <submittedName>
        <fullName evidence="1">MoaD/ThiS family protein</fullName>
    </submittedName>
</protein>
<dbReference type="Gene3D" id="3.10.20.30">
    <property type="match status" value="1"/>
</dbReference>
<dbReference type="EMBL" id="CP084167">
    <property type="protein sequence ID" value="UJG43244.1"/>
    <property type="molecule type" value="Genomic_DNA"/>
</dbReference>
<gene>
    <name evidence="1" type="ORF">K9W46_12835</name>
</gene>
<organism evidence="1">
    <name type="scientific">Candidatus Heimdallarchaeum endolithica</name>
    <dbReference type="NCBI Taxonomy" id="2876572"/>
    <lineage>
        <taxon>Archaea</taxon>
        <taxon>Promethearchaeati</taxon>
        <taxon>Candidatus Heimdallarchaeota</taxon>
        <taxon>Candidatus Heimdallarchaeia (ex Rinke et al. 2021) (nom. nud.)</taxon>
        <taxon>Candidatus Heimdallarchaeales</taxon>
        <taxon>Candidatus Heimdallarchaeaceae</taxon>
        <taxon>Candidatus Heimdallarchaeum</taxon>
    </lineage>
</organism>
<dbReference type="InterPro" id="IPR016155">
    <property type="entry name" value="Mopterin_synth/thiamin_S_b"/>
</dbReference>
<name>A0A9Y1FNT3_9ARCH</name>
<dbReference type="CDD" id="cd17040">
    <property type="entry name" value="Ubl_MoaD_like"/>
    <property type="match status" value="1"/>
</dbReference>
<sequence>MKIYIKVFAHLRKKYPNVNDLNPLELEVNKNTTVEEVIDKLNFKLEEIHLILLNGKKVSKNQLVEENCTISLFPPIGGG</sequence>
<dbReference type="InterPro" id="IPR012675">
    <property type="entry name" value="Beta-grasp_dom_sf"/>
</dbReference>
<dbReference type="SUPFAM" id="SSF54285">
    <property type="entry name" value="MoaD/ThiS"/>
    <property type="match status" value="1"/>
</dbReference>
<reference evidence="1" key="1">
    <citation type="journal article" date="2022" name="Nat. Microbiol.">
        <title>Unique mobile elements and scalable gene flow at the prokaryote-eukaryote boundary revealed by circularized Asgard archaea genomes.</title>
        <authorList>
            <person name="Wu F."/>
            <person name="Speth D.R."/>
            <person name="Philosof A."/>
            <person name="Cremiere A."/>
            <person name="Narayanan A."/>
            <person name="Barco R.A."/>
            <person name="Connon S.A."/>
            <person name="Amend J.P."/>
            <person name="Antoshechkin I.A."/>
            <person name="Orphan V.J."/>
        </authorList>
    </citation>
    <scope>NUCLEOTIDE SEQUENCE</scope>
    <source>
        <strain evidence="1">PR6</strain>
    </source>
</reference>
<proteinExistence type="predicted"/>
<dbReference type="Proteomes" id="UP001200513">
    <property type="component" value="Chromosome"/>
</dbReference>
<dbReference type="AlphaFoldDB" id="A0A9Y1FNT3"/>
<evidence type="ECO:0000313" key="1">
    <source>
        <dbReference type="EMBL" id="UJG43244.1"/>
    </source>
</evidence>
<dbReference type="InterPro" id="IPR003749">
    <property type="entry name" value="ThiS/MoaD-like"/>
</dbReference>